<organism evidence="1">
    <name type="scientific">viral metagenome</name>
    <dbReference type="NCBI Taxonomy" id="1070528"/>
    <lineage>
        <taxon>unclassified sequences</taxon>
        <taxon>metagenomes</taxon>
        <taxon>organismal metagenomes</taxon>
    </lineage>
</organism>
<dbReference type="SUPFAM" id="SSF53098">
    <property type="entry name" value="Ribonuclease H-like"/>
    <property type="match status" value="1"/>
</dbReference>
<dbReference type="InterPro" id="IPR036397">
    <property type="entry name" value="RNaseH_sf"/>
</dbReference>
<accession>A0A6C0ECV1</accession>
<name>A0A6C0ECV1_9ZZZZ</name>
<proteinExistence type="predicted"/>
<reference evidence="1" key="1">
    <citation type="journal article" date="2020" name="Nature">
        <title>Giant virus diversity and host interactions through global metagenomics.</title>
        <authorList>
            <person name="Schulz F."/>
            <person name="Roux S."/>
            <person name="Paez-Espino D."/>
            <person name="Jungbluth S."/>
            <person name="Walsh D.A."/>
            <person name="Denef V.J."/>
            <person name="McMahon K.D."/>
            <person name="Konstantinidis K.T."/>
            <person name="Eloe-Fadrosh E.A."/>
            <person name="Kyrpides N.C."/>
            <person name="Woyke T."/>
        </authorList>
    </citation>
    <scope>NUCLEOTIDE SEQUENCE</scope>
    <source>
        <strain evidence="1">GVMAG-M-3300023179-2</strain>
    </source>
</reference>
<protein>
    <recommendedName>
        <fullName evidence="2">Mitochondrial resolvase Ydc2 catalytic domain-containing protein</fullName>
    </recommendedName>
</protein>
<dbReference type="Gene3D" id="3.30.420.10">
    <property type="entry name" value="Ribonuclease H-like superfamily/Ribonuclease H"/>
    <property type="match status" value="1"/>
</dbReference>
<evidence type="ECO:0008006" key="2">
    <source>
        <dbReference type="Google" id="ProtNLM"/>
    </source>
</evidence>
<dbReference type="InterPro" id="IPR012337">
    <property type="entry name" value="RNaseH-like_sf"/>
</dbReference>
<dbReference type="AlphaFoldDB" id="A0A6C0ECV1"/>
<dbReference type="EMBL" id="MN739801">
    <property type="protein sequence ID" value="QHT26728.1"/>
    <property type="molecule type" value="Genomic_DNA"/>
</dbReference>
<sequence length="327" mass="38461">MNENSKKCPLILSFDVGVVNLSYCLLTKNTFDNNKLNWDIIEWNNIDLTNRNNEKCHCGLKAFYTNTINNKIFYYCKKHSKNLNLNIESFEDCFDKCLNNKKSDNSYKCCHILKSKDNTKYCDKYAQYKQKNHLNSDSAIEPNIDNNKYYCTIHAKSYITNKTKLLDLKNFKIKNSSCLNFDDLKYKLIMELENRPSLLLANYVVIENQPSFKNPRMKSIASTIYDYYLIRGIIDKSRIKSNINQVKFMSPSNKLKLADNNDTNEIIKVKKTDNDAKTYKLTKSLGIKYCTDLIKHLSEWLSYFEKHKKKDDLADSFLQGVYFYNQK</sequence>
<evidence type="ECO:0000313" key="1">
    <source>
        <dbReference type="EMBL" id="QHT26728.1"/>
    </source>
</evidence>
<dbReference type="GO" id="GO:0003676">
    <property type="term" value="F:nucleic acid binding"/>
    <property type="evidence" value="ECO:0007669"/>
    <property type="project" value="InterPro"/>
</dbReference>